<evidence type="ECO:0000256" key="7">
    <source>
        <dbReference type="ARBA" id="ARBA00023136"/>
    </source>
</evidence>
<feature type="transmembrane region" description="Helical" evidence="13">
    <location>
        <begin position="34"/>
        <end position="53"/>
    </location>
</feature>
<accession>A0ABR9WFJ1</accession>
<evidence type="ECO:0000313" key="15">
    <source>
        <dbReference type="Proteomes" id="UP000634134"/>
    </source>
</evidence>
<keyword evidence="2" id="KW-1003">Cell membrane</keyword>
<dbReference type="EMBL" id="JACYGY010000001">
    <property type="protein sequence ID" value="MBE9464276.1"/>
    <property type="molecule type" value="Genomic_DNA"/>
</dbReference>
<sequence>MKKEFLNQLINFFWTILCFASVFSFWFFAGLSLWFYAFLGVSFLSGLVPSRFFRLSNNPQFYEKLGARWIRKFVQNGDLVNLLTKNQEVSTRSITDKNDVAKYLKTISMYEKYHFICFIFFSLSGIFAVFQQSFFYFILILASNILYNVGPVILQQYNRARIFKLKR</sequence>
<dbReference type="Proteomes" id="UP000634134">
    <property type="component" value="Unassembled WGS sequence"/>
</dbReference>
<keyword evidence="7 13" id="KW-0472">Membrane</keyword>
<evidence type="ECO:0000256" key="12">
    <source>
        <dbReference type="ARBA" id="ARBA00025324"/>
    </source>
</evidence>
<name>A0ABR9WFJ1_9BACT</name>
<evidence type="ECO:0000256" key="1">
    <source>
        <dbReference type="ARBA" id="ARBA00004162"/>
    </source>
</evidence>
<feature type="transmembrane region" description="Helical" evidence="13">
    <location>
        <begin position="136"/>
        <end position="157"/>
    </location>
</feature>
<gene>
    <name evidence="14" type="ORF">IEE83_20505</name>
</gene>
<evidence type="ECO:0000256" key="3">
    <source>
        <dbReference type="ARBA" id="ARBA00022679"/>
    </source>
</evidence>
<dbReference type="RefSeq" id="WP_194122345.1">
    <property type="nucleotide sequence ID" value="NZ_JACYGY010000001.1"/>
</dbReference>
<evidence type="ECO:0000256" key="6">
    <source>
        <dbReference type="ARBA" id="ARBA00022989"/>
    </source>
</evidence>
<proteinExistence type="inferred from homology"/>
<keyword evidence="15" id="KW-1185">Reference proteome</keyword>
<organism evidence="14 15">
    <name type="scientific">Dyadobacter subterraneus</name>
    <dbReference type="NCBI Taxonomy" id="2773304"/>
    <lineage>
        <taxon>Bacteria</taxon>
        <taxon>Pseudomonadati</taxon>
        <taxon>Bacteroidota</taxon>
        <taxon>Cytophagia</taxon>
        <taxon>Cytophagales</taxon>
        <taxon>Spirosomataceae</taxon>
        <taxon>Dyadobacter</taxon>
    </lineage>
</organism>
<evidence type="ECO:0000313" key="14">
    <source>
        <dbReference type="EMBL" id="MBE9464276.1"/>
    </source>
</evidence>
<evidence type="ECO:0000256" key="8">
    <source>
        <dbReference type="ARBA" id="ARBA00023315"/>
    </source>
</evidence>
<dbReference type="Pfam" id="PF18927">
    <property type="entry name" value="CrtO"/>
    <property type="match status" value="1"/>
</dbReference>
<comment type="caution">
    <text evidence="14">The sequence shown here is derived from an EMBL/GenBank/DDBJ whole genome shotgun (WGS) entry which is preliminary data.</text>
</comment>
<protein>
    <recommendedName>
        <fullName evidence="11">Glycosyl-4,4'-diaponeurosporenoate acyltransferase</fullName>
    </recommendedName>
</protein>
<evidence type="ECO:0000256" key="11">
    <source>
        <dbReference type="ARBA" id="ARBA00023667"/>
    </source>
</evidence>
<keyword evidence="3" id="KW-0808">Transferase</keyword>
<reference evidence="15" key="1">
    <citation type="submission" date="2023-07" db="EMBL/GenBank/DDBJ databases">
        <title>Dyadobacter sp. nov 'subterranea' isolated from contaminted grondwater.</title>
        <authorList>
            <person name="Szabo I."/>
            <person name="Al-Omari J."/>
            <person name="Szerdahelyi S.G."/>
            <person name="Rado J."/>
        </authorList>
    </citation>
    <scope>NUCLEOTIDE SEQUENCE [LARGE SCALE GENOMIC DNA]</scope>
    <source>
        <strain evidence="15">UP-52</strain>
    </source>
</reference>
<keyword evidence="4 13" id="KW-0812">Transmembrane</keyword>
<evidence type="ECO:0000256" key="2">
    <source>
        <dbReference type="ARBA" id="ARBA00022475"/>
    </source>
</evidence>
<keyword evidence="6 13" id="KW-1133">Transmembrane helix</keyword>
<dbReference type="InterPro" id="IPR044021">
    <property type="entry name" value="CrtO"/>
</dbReference>
<feature type="transmembrane region" description="Helical" evidence="13">
    <location>
        <begin position="113"/>
        <end position="130"/>
    </location>
</feature>
<comment type="function">
    <text evidence="12">Catalyzes the acylation of glycosyl-4,4'-diaponeurosporenoate, i.e. the esterification of glucose at the C6'' position with the carboxyl group of the C(15) fatty acid 12-methyltetradecanoic acid, to yield staphyloxanthin. This is the last step in the biosynthesis of this orange pigment, present in most staphylococci strains.</text>
</comment>
<evidence type="ECO:0000256" key="13">
    <source>
        <dbReference type="SAM" id="Phobius"/>
    </source>
</evidence>
<evidence type="ECO:0000256" key="5">
    <source>
        <dbReference type="ARBA" id="ARBA00022729"/>
    </source>
</evidence>
<comment type="pathway">
    <text evidence="9">Carotenoid biosynthesis; staphyloxanthin biosynthesis; staphyloxanthin from farnesyl diphosphate: step 5/5.</text>
</comment>
<comment type="subcellular location">
    <subcellularLocation>
        <location evidence="1">Cell membrane</location>
        <topology evidence="1">Single-pass membrane protein</topology>
    </subcellularLocation>
</comment>
<keyword evidence="5" id="KW-0732">Signal</keyword>
<comment type="similarity">
    <text evidence="10">Belongs to the acyltransferase CrtO family.</text>
</comment>
<feature type="transmembrane region" description="Helical" evidence="13">
    <location>
        <begin position="9"/>
        <end position="28"/>
    </location>
</feature>
<keyword evidence="8" id="KW-0012">Acyltransferase</keyword>
<evidence type="ECO:0000256" key="9">
    <source>
        <dbReference type="ARBA" id="ARBA00023588"/>
    </source>
</evidence>
<evidence type="ECO:0000256" key="10">
    <source>
        <dbReference type="ARBA" id="ARBA00023603"/>
    </source>
</evidence>
<evidence type="ECO:0000256" key="4">
    <source>
        <dbReference type="ARBA" id="ARBA00022692"/>
    </source>
</evidence>